<sequence>LGKGVRTDLGINNLMFRRSPSGAQIVLTDPVA</sequence>
<dbReference type="AlphaFoldDB" id="A0A0F9C3I7"/>
<reference evidence="1" key="1">
    <citation type="journal article" date="2015" name="Nature">
        <title>Complex archaea that bridge the gap between prokaryotes and eukaryotes.</title>
        <authorList>
            <person name="Spang A."/>
            <person name="Saw J.H."/>
            <person name="Jorgensen S.L."/>
            <person name="Zaremba-Niedzwiedzka K."/>
            <person name="Martijn J."/>
            <person name="Lind A.E."/>
            <person name="van Eijk R."/>
            <person name="Schleper C."/>
            <person name="Guy L."/>
            <person name="Ettema T.J."/>
        </authorList>
    </citation>
    <scope>NUCLEOTIDE SEQUENCE</scope>
</reference>
<dbReference type="EMBL" id="LAZR01034981">
    <property type="protein sequence ID" value="KKL28760.1"/>
    <property type="molecule type" value="Genomic_DNA"/>
</dbReference>
<comment type="caution">
    <text evidence="1">The sequence shown here is derived from an EMBL/GenBank/DDBJ whole genome shotgun (WGS) entry which is preliminary data.</text>
</comment>
<organism evidence="1">
    <name type="scientific">marine sediment metagenome</name>
    <dbReference type="NCBI Taxonomy" id="412755"/>
    <lineage>
        <taxon>unclassified sequences</taxon>
        <taxon>metagenomes</taxon>
        <taxon>ecological metagenomes</taxon>
    </lineage>
</organism>
<proteinExistence type="predicted"/>
<protein>
    <submittedName>
        <fullName evidence="1">Uncharacterized protein</fullName>
    </submittedName>
</protein>
<accession>A0A0F9C3I7</accession>
<name>A0A0F9C3I7_9ZZZZ</name>
<feature type="non-terminal residue" evidence="1">
    <location>
        <position position="1"/>
    </location>
</feature>
<evidence type="ECO:0000313" key="1">
    <source>
        <dbReference type="EMBL" id="KKL28760.1"/>
    </source>
</evidence>
<gene>
    <name evidence="1" type="ORF">LCGC14_2371890</name>
</gene>